<feature type="region of interest" description="Disordered" evidence="1">
    <location>
        <begin position="860"/>
        <end position="882"/>
    </location>
</feature>
<dbReference type="RefSeq" id="XP_031559719.1">
    <property type="nucleotide sequence ID" value="XM_031703859.1"/>
</dbReference>
<organism evidence="3 4">
    <name type="scientific">Actinia tenebrosa</name>
    <name type="common">Australian red waratah sea anemone</name>
    <dbReference type="NCBI Taxonomy" id="6105"/>
    <lineage>
        <taxon>Eukaryota</taxon>
        <taxon>Metazoa</taxon>
        <taxon>Cnidaria</taxon>
        <taxon>Anthozoa</taxon>
        <taxon>Hexacorallia</taxon>
        <taxon>Actiniaria</taxon>
        <taxon>Actiniidae</taxon>
        <taxon>Actinia</taxon>
    </lineage>
</organism>
<evidence type="ECO:0000256" key="1">
    <source>
        <dbReference type="SAM" id="MobiDB-lite"/>
    </source>
</evidence>
<reference evidence="4" key="1">
    <citation type="submission" date="2025-08" db="UniProtKB">
        <authorList>
            <consortium name="RefSeq"/>
        </authorList>
    </citation>
    <scope>IDENTIFICATION</scope>
    <source>
        <tissue evidence="4">Tentacle</tissue>
    </source>
</reference>
<proteinExistence type="predicted"/>
<dbReference type="GeneID" id="116295909"/>
<feature type="compositionally biased region" description="Polar residues" evidence="1">
    <location>
        <begin position="913"/>
        <end position="929"/>
    </location>
</feature>
<feature type="compositionally biased region" description="Basic and acidic residues" evidence="1">
    <location>
        <begin position="474"/>
        <end position="483"/>
    </location>
</feature>
<feature type="compositionally biased region" description="Low complexity" evidence="1">
    <location>
        <begin position="414"/>
        <end position="423"/>
    </location>
</feature>
<feature type="region of interest" description="Disordered" evidence="1">
    <location>
        <begin position="138"/>
        <end position="173"/>
    </location>
</feature>
<evidence type="ECO:0000313" key="3">
    <source>
        <dbReference type="Proteomes" id="UP000515163"/>
    </source>
</evidence>
<feature type="compositionally biased region" description="Low complexity" evidence="1">
    <location>
        <begin position="627"/>
        <end position="637"/>
    </location>
</feature>
<feature type="region of interest" description="Disordered" evidence="1">
    <location>
        <begin position="989"/>
        <end position="1018"/>
    </location>
</feature>
<feature type="compositionally biased region" description="Basic residues" evidence="1">
    <location>
        <begin position="1007"/>
        <end position="1018"/>
    </location>
</feature>
<feature type="compositionally biased region" description="Low complexity" evidence="1">
    <location>
        <begin position="487"/>
        <end position="508"/>
    </location>
</feature>
<dbReference type="AlphaFoldDB" id="A0A6P8HTJ9"/>
<feature type="compositionally biased region" description="Low complexity" evidence="1">
    <location>
        <begin position="433"/>
        <end position="449"/>
    </location>
</feature>
<keyword evidence="3" id="KW-1185">Reference proteome</keyword>
<protein>
    <submittedName>
        <fullName evidence="4">Mucin-5AC-like</fullName>
    </submittedName>
</protein>
<feature type="compositionally biased region" description="Low complexity" evidence="1">
    <location>
        <begin position="238"/>
        <end position="273"/>
    </location>
</feature>
<name>A0A6P8HTJ9_ACTTE</name>
<feature type="region of interest" description="Disordered" evidence="1">
    <location>
        <begin position="224"/>
        <end position="273"/>
    </location>
</feature>
<gene>
    <name evidence="4" type="primary">LOC116295909</name>
</gene>
<feature type="compositionally biased region" description="Low complexity" evidence="1">
    <location>
        <begin position="679"/>
        <end position="698"/>
    </location>
</feature>
<evidence type="ECO:0000259" key="2">
    <source>
        <dbReference type="Pfam" id="PF13820"/>
    </source>
</evidence>
<dbReference type="InterPro" id="IPR032715">
    <property type="entry name" value="NCOA6_TRADD-N"/>
</dbReference>
<dbReference type="Pfam" id="PF13820">
    <property type="entry name" value="NCOA6_TRADD-N"/>
    <property type="match status" value="1"/>
</dbReference>
<feature type="compositionally biased region" description="Basic and acidic residues" evidence="1">
    <location>
        <begin position="298"/>
        <end position="315"/>
    </location>
</feature>
<feature type="region of interest" description="Disordered" evidence="1">
    <location>
        <begin position="297"/>
        <end position="323"/>
    </location>
</feature>
<feature type="domain" description="Nuclear receptor coactivator 6 TRADD-N" evidence="2">
    <location>
        <begin position="16"/>
        <end position="65"/>
    </location>
</feature>
<feature type="region of interest" description="Disordered" evidence="1">
    <location>
        <begin position="902"/>
        <end position="929"/>
    </location>
</feature>
<feature type="compositionally biased region" description="Basic and acidic residues" evidence="1">
    <location>
        <begin position="617"/>
        <end position="626"/>
    </location>
</feature>
<sequence length="1018" mass="108598">MHLKTSNSTGNRARPVTVNFPLPRKAVSKLRALAIAKDPRLLDLGVLAVQITDDESIVLGIELDKTKKKSAVYVNKAASPSYAHSSVNRVSFNPKTVDPRSFTTTTTFDPFTHSYSGANASQLSQAARNVSFVSKTKKLAQNSAAKKRAKDTLNAARRGRGRGRAGKTIGQTKTSIRASTWEMVYSHIGLPREHRNEATNLLEPPVGSQASGIANVPVAQTELPKENILKLDRKRKSSVSSPPLKSSLKSPGQSGVYSEDDSSVSSSPCSHSPMNSEELMNLFVDSNFSATSVLKQLAESRSKGDEKQTDKENNNDKTNNSFVNAAAESNVKKKESGSSMVDVTVFDSSTQMGTFPKNSGTPISNVGNNSYVSDTKTSKPFTGVGKNLAVSSLFGVGPSGSSLNFSSSSLSSISSVKTSSGSGKRPANTLGDSYSGLSHPSSKYSLSSSELTFHDPQSKRARLELSIKRENLNKANEQNRQKSPDCPSSQSPKPPVISVSSPSNSHSSDILTTATKAAATTTTASNVALKNYMQYGYYYSSEDLSRALAKNGSSKSKNTPQTSLYMSASSINTPIMSISSNIHAMPKPQTQNKQPTSKEPASEVLSNSCTWQQSVDPSHKTNDHPNSESISKTSDSSKMAIRPQSSTDFHEIASSSSIEKSTSEKSQCEASALSFTTSTSGATTTTITTSSPTVLTSSDATPLRGTVPDSSSNIQSNGKCYAISYVYPMGTVWYPYVAITPYAVLQKNARKSSGLERCENETEGTSGACDTSSQYIDLASSLRYWQQLSLLYKNQMLVTASANPNILSSTPLTLGQNALGVSSSMASEVPAVLSQQTSMIDSKSERASFSFSSSELSSDITSAFSKQPGQDGSSNSSGPLEKKPLRRASVIVAAKTSNAVSSSRANSEESFENRFSVSTPESDVSSDGTQIKSEPLVIDNCNRLIEEHCQRMNEVLAATRGDYSNNLAASPTPPLLSFIPDSSIAYVNVGNNGSKKTAGNWKDGKSKSSKKKKSNKAL</sequence>
<feature type="compositionally biased region" description="Polar residues" evidence="1">
    <location>
        <begin position="585"/>
        <end position="616"/>
    </location>
</feature>
<dbReference type="OrthoDB" id="5967287at2759"/>
<feature type="region of interest" description="Disordered" evidence="1">
    <location>
        <begin position="474"/>
        <end position="508"/>
    </location>
</feature>
<dbReference type="KEGG" id="aten:116295909"/>
<feature type="region of interest" description="Disordered" evidence="1">
    <location>
        <begin position="414"/>
        <end position="459"/>
    </location>
</feature>
<accession>A0A6P8HTJ9</accession>
<feature type="region of interest" description="Disordered" evidence="1">
    <location>
        <begin position="585"/>
        <end position="666"/>
    </location>
</feature>
<dbReference type="InParanoid" id="A0A6P8HTJ9"/>
<feature type="compositionally biased region" description="Polar residues" evidence="1">
    <location>
        <begin position="863"/>
        <end position="878"/>
    </location>
</feature>
<dbReference type="Proteomes" id="UP000515163">
    <property type="component" value="Unplaced"/>
</dbReference>
<evidence type="ECO:0000313" key="4">
    <source>
        <dbReference type="RefSeq" id="XP_031559719.1"/>
    </source>
</evidence>
<feature type="region of interest" description="Disordered" evidence="1">
    <location>
        <begin position="679"/>
        <end position="714"/>
    </location>
</feature>